<feature type="domain" description="C-type lectin" evidence="1">
    <location>
        <begin position="252"/>
        <end position="363"/>
    </location>
</feature>
<dbReference type="InterPro" id="IPR050111">
    <property type="entry name" value="C-type_lectin/snaclec_domain"/>
</dbReference>
<dbReference type="AlphaFoldDB" id="A0A6J8CKP6"/>
<dbReference type="PROSITE" id="PS50041">
    <property type="entry name" value="C_TYPE_LECTIN_2"/>
    <property type="match status" value="4"/>
</dbReference>
<dbReference type="SUPFAM" id="SSF56436">
    <property type="entry name" value="C-type lectin-like"/>
    <property type="match status" value="4"/>
</dbReference>
<dbReference type="SMART" id="SM00034">
    <property type="entry name" value="CLECT"/>
    <property type="match status" value="3"/>
</dbReference>
<evidence type="ECO:0000259" key="1">
    <source>
        <dbReference type="PROSITE" id="PS50041"/>
    </source>
</evidence>
<evidence type="ECO:0000313" key="3">
    <source>
        <dbReference type="Proteomes" id="UP000507470"/>
    </source>
</evidence>
<dbReference type="Pfam" id="PF00059">
    <property type="entry name" value="Lectin_C"/>
    <property type="match status" value="4"/>
</dbReference>
<feature type="domain" description="C-type lectin" evidence="1">
    <location>
        <begin position="39"/>
        <end position="165"/>
    </location>
</feature>
<proteinExistence type="predicted"/>
<accession>A0A6J8CKP6</accession>
<name>A0A6J8CKP6_MYTCO</name>
<reference evidence="2 3" key="1">
    <citation type="submission" date="2020-06" db="EMBL/GenBank/DDBJ databases">
        <authorList>
            <person name="Li R."/>
            <person name="Bekaert M."/>
        </authorList>
    </citation>
    <scope>NUCLEOTIDE SEQUENCE [LARGE SCALE GENOMIC DNA]</scope>
    <source>
        <strain evidence="3">wild</strain>
    </source>
</reference>
<sequence length="482" mass="55423">MSITVSPLTRENDLCCDLVCFYFTDVNVQADCPDGWHHYGASCYYISKNVHLSWPEASSDCKALSANLAVVDDQDTLNFLFTKINPTHQKPQNGVCQINADYWIDGTDQVVEGHWIWATFSSPMEGNFWCPGNPSNNGGHEDCLEFKDGHWNDDVCTKPQPFICEMEITIIKPSSDDYLIDGTNEVINGFWVWASTGKTISYTNWDTHEPNNKHSNDDCLQIGNWNKADTWNDASCSVEDNFICEMDDTKNSWTSAASFCKAFHSQLADVKTREENTFLIDTIEKIKRYSGTVHDYWIDGTDAVIEGFWVWASEGKQLSYTNWHPNEPNNENGKEDCLEIRNMHNHYAWNDYLCSHEFNFICEMDDTKNSWTNAANFCKTFNSQLAEVQTREEDTFLIDTIEKIDRNSGSDHNYWIDGTDAVIEGFWVWASTGKQLSYTNWHPHEPNNVDGKENCLEISNHNSYAWNDNLCSHEFNFICEME</sequence>
<feature type="domain" description="C-type lectin" evidence="1">
    <location>
        <begin position="358"/>
        <end position="480"/>
    </location>
</feature>
<dbReference type="InterPro" id="IPR001304">
    <property type="entry name" value="C-type_lectin-like"/>
</dbReference>
<gene>
    <name evidence="2" type="ORF">MCOR_30491</name>
</gene>
<dbReference type="InterPro" id="IPR016187">
    <property type="entry name" value="CTDL_fold"/>
</dbReference>
<feature type="domain" description="C-type lectin" evidence="1">
    <location>
        <begin position="182"/>
        <end position="245"/>
    </location>
</feature>
<protein>
    <recommendedName>
        <fullName evidence="1">C-type lectin domain-containing protein</fullName>
    </recommendedName>
</protein>
<dbReference type="InterPro" id="IPR016186">
    <property type="entry name" value="C-type_lectin-like/link_sf"/>
</dbReference>
<organism evidence="2 3">
    <name type="scientific">Mytilus coruscus</name>
    <name type="common">Sea mussel</name>
    <dbReference type="NCBI Taxonomy" id="42192"/>
    <lineage>
        <taxon>Eukaryota</taxon>
        <taxon>Metazoa</taxon>
        <taxon>Spiralia</taxon>
        <taxon>Lophotrochozoa</taxon>
        <taxon>Mollusca</taxon>
        <taxon>Bivalvia</taxon>
        <taxon>Autobranchia</taxon>
        <taxon>Pteriomorphia</taxon>
        <taxon>Mytilida</taxon>
        <taxon>Mytiloidea</taxon>
        <taxon>Mytilidae</taxon>
        <taxon>Mytilinae</taxon>
        <taxon>Mytilus</taxon>
    </lineage>
</organism>
<dbReference type="EMBL" id="CACVKT020005595">
    <property type="protein sequence ID" value="CAC5395869.1"/>
    <property type="molecule type" value="Genomic_DNA"/>
</dbReference>
<dbReference type="CDD" id="cd00037">
    <property type="entry name" value="CLECT"/>
    <property type="match status" value="2"/>
</dbReference>
<dbReference type="Gene3D" id="3.10.100.10">
    <property type="entry name" value="Mannose-Binding Protein A, subunit A"/>
    <property type="match status" value="4"/>
</dbReference>
<keyword evidence="3" id="KW-1185">Reference proteome</keyword>
<dbReference type="PANTHER" id="PTHR22803">
    <property type="entry name" value="MANNOSE, PHOSPHOLIPASE, LECTIN RECEPTOR RELATED"/>
    <property type="match status" value="1"/>
</dbReference>
<dbReference type="OrthoDB" id="6110082at2759"/>
<dbReference type="Proteomes" id="UP000507470">
    <property type="component" value="Unassembled WGS sequence"/>
</dbReference>
<evidence type="ECO:0000313" key="2">
    <source>
        <dbReference type="EMBL" id="CAC5395869.1"/>
    </source>
</evidence>